<dbReference type="PANTHER" id="PTHR11757">
    <property type="entry name" value="PROTEASE FAMILY S9A OLIGOPEPTIDASE"/>
    <property type="match status" value="1"/>
</dbReference>
<dbReference type="InterPro" id="IPR029058">
    <property type="entry name" value="AB_hydrolase_fold"/>
</dbReference>
<dbReference type="InterPro" id="IPR001375">
    <property type="entry name" value="Peptidase_S9_cat"/>
</dbReference>
<feature type="domain" description="Peptidase S9 prolyl oligopeptidase catalytic" evidence="2">
    <location>
        <begin position="424"/>
        <end position="607"/>
    </location>
</feature>
<dbReference type="SUPFAM" id="SSF53474">
    <property type="entry name" value="alpha/beta-Hydrolases"/>
    <property type="match status" value="1"/>
</dbReference>
<dbReference type="InterPro" id="IPR002470">
    <property type="entry name" value="Peptidase_S9A"/>
</dbReference>
<comment type="similarity">
    <text evidence="1">Belongs to the peptidase S9A family.</text>
</comment>
<sequence length="641" mass="74037">MTAKEIRDLGYLKWKDPWAWMETMRGKRWENLIKREREHFNDLAKQSSVEKEARQIEKEILDAQQYLKLPSFNIGCGTIDIFLVPNSRFMWKWNWNKREKPAYDIDVLGNSVWYVTSDEDIHTQNKLICETSNGKQIWTKKAISSQIAIVGDLCYFIKVVDYFRTIELCVCNAHTGSDEKVLYKEPDKGRDLILIKGSNRTLYLVSSNPIYDALYKINGDILERLYKNSMIQFALGESIYGEDCVLVRNSITEKWIPKGRPINEWILPDEEIQWINIQSGNILTIYEGAQSIWFCAAKKKPQLIFKIKVGIIDVNIWTKWENSLIQTFIVKSPFEVPYMFHIINNKIIKDERKMEIEHPIKFKELEVHRFHTTSKDGTKVPFVVIKEKGVKPKAQLIYVYGAYGSTTPIGWPYGQWYPLLKRKWALVFSFVRGGGDIDAAWAEAARRENRHLAVDDFEAVIKAAKIKNNLEADKTVIYGRSAGGLPIGAIVSRFPNGQLVGAAFTEVPYVDVLRTSSNPDLPLTIGEFEEFGNPLQKIINFKELLSVSPINTLPIDGAPGVFVMSRVGLLDKQVFAYESFKWIQKLRGFASEDESTITDPKMKYVTFERKESHHYRPNKFPRFRAIDLAILDNWVDGKLRF</sequence>
<dbReference type="GO" id="GO:0006508">
    <property type="term" value="P:proteolysis"/>
    <property type="evidence" value="ECO:0007669"/>
    <property type="project" value="InterPro"/>
</dbReference>
<accession>A0A6C0DWE4</accession>
<proteinExistence type="inferred from homology"/>
<reference evidence="3" key="1">
    <citation type="journal article" date="2020" name="Nature">
        <title>Giant virus diversity and host interactions through global metagenomics.</title>
        <authorList>
            <person name="Schulz F."/>
            <person name="Roux S."/>
            <person name="Paez-Espino D."/>
            <person name="Jungbluth S."/>
            <person name="Walsh D.A."/>
            <person name="Denef V.J."/>
            <person name="McMahon K.D."/>
            <person name="Konstantinidis K.T."/>
            <person name="Eloe-Fadrosh E.A."/>
            <person name="Kyrpides N.C."/>
            <person name="Woyke T."/>
        </authorList>
    </citation>
    <scope>NUCLEOTIDE SEQUENCE</scope>
    <source>
        <strain evidence="3">GVMAG-M-3300023174-60</strain>
    </source>
</reference>
<dbReference type="EMBL" id="MN739677">
    <property type="protein sequence ID" value="QHT20349.1"/>
    <property type="molecule type" value="Genomic_DNA"/>
</dbReference>
<organism evidence="3">
    <name type="scientific">viral metagenome</name>
    <dbReference type="NCBI Taxonomy" id="1070528"/>
    <lineage>
        <taxon>unclassified sequences</taxon>
        <taxon>metagenomes</taxon>
        <taxon>organismal metagenomes</taxon>
    </lineage>
</organism>
<dbReference type="PANTHER" id="PTHR11757:SF19">
    <property type="entry name" value="PROLYL ENDOPEPTIDASE-LIKE"/>
    <property type="match status" value="1"/>
</dbReference>
<dbReference type="PRINTS" id="PR00862">
    <property type="entry name" value="PROLIGOPTASE"/>
</dbReference>
<protein>
    <recommendedName>
        <fullName evidence="2">Peptidase S9 prolyl oligopeptidase catalytic domain-containing protein</fullName>
    </recommendedName>
</protein>
<evidence type="ECO:0000256" key="1">
    <source>
        <dbReference type="ARBA" id="ARBA00005228"/>
    </source>
</evidence>
<evidence type="ECO:0000259" key="2">
    <source>
        <dbReference type="Pfam" id="PF00326"/>
    </source>
</evidence>
<dbReference type="InterPro" id="IPR051543">
    <property type="entry name" value="Serine_Peptidase_S9A"/>
</dbReference>
<dbReference type="Pfam" id="PF00326">
    <property type="entry name" value="Peptidase_S9"/>
    <property type="match status" value="1"/>
</dbReference>
<dbReference type="Gene3D" id="2.130.10.120">
    <property type="entry name" value="Prolyl oligopeptidase, N-terminal domain"/>
    <property type="match status" value="1"/>
</dbReference>
<name>A0A6C0DWE4_9ZZZZ</name>
<dbReference type="Gene3D" id="3.40.50.1820">
    <property type="entry name" value="alpha/beta hydrolase"/>
    <property type="match status" value="1"/>
</dbReference>
<evidence type="ECO:0000313" key="3">
    <source>
        <dbReference type="EMBL" id="QHT20349.1"/>
    </source>
</evidence>
<dbReference type="AlphaFoldDB" id="A0A6C0DWE4"/>
<dbReference type="GO" id="GO:0004252">
    <property type="term" value="F:serine-type endopeptidase activity"/>
    <property type="evidence" value="ECO:0007669"/>
    <property type="project" value="InterPro"/>
</dbReference>